<gene>
    <name evidence="6" type="ORF">L484_015034</name>
</gene>
<dbReference type="InterPro" id="IPR002213">
    <property type="entry name" value="UDP_glucos_trans"/>
</dbReference>
<dbReference type="EC" id="2.4.1.-" evidence="5"/>
<sequence>MTIKLHIAMYPWFAMGHLTSFLHISNKLAERGHRISFFIPTETQPKLSSFNLHPHLISFLPIDVPHVPGLPPTAETTNDIPYALFSLLMTAMDLTRPAIEASLVQLKPHFVFFDFTHWLPQSARRIGNIKTLLYCTISPAAVGYLISPERELNEKSLKESDLLVPPKSFPSLSCIRLSAHEARGLVKETVKELGAGISFLERQLIALNDSDAIGFKTSREMEGVYCDYIERQFGKKVILAGPVVPEPPNSALEEKWANFLGNFGCKKVIFCAFGSECVLENDQFQELIIGLELTGLPFLVALKPPKGYEKIECALPEGFEERVKERGIVHGGWVQQQLILRHSSVGCFVTHCGSGSLLEGLMNECQLVLVPNVGDQIINARMMSGDLRVGVEVKRGNESGAFTREGVCKAVKDVMDDESEVGKEVRTNHDKWREFLLSKGLEDSYIDCFVEELLAMISSS</sequence>
<dbReference type="SUPFAM" id="SSF53756">
    <property type="entry name" value="UDP-Glycosyltransferase/glycogen phosphorylase"/>
    <property type="match status" value="1"/>
</dbReference>
<evidence type="ECO:0000313" key="6">
    <source>
        <dbReference type="EMBL" id="EXC30543.1"/>
    </source>
</evidence>
<dbReference type="Proteomes" id="UP000030645">
    <property type="component" value="Unassembled WGS sequence"/>
</dbReference>
<dbReference type="KEGG" id="mnt:21398149"/>
<keyword evidence="7" id="KW-1185">Reference proteome</keyword>
<dbReference type="EMBL" id="KE346210">
    <property type="protein sequence ID" value="EXC30543.1"/>
    <property type="molecule type" value="Genomic_DNA"/>
</dbReference>
<dbReference type="PANTHER" id="PTHR48049">
    <property type="entry name" value="GLYCOSYLTRANSFERASE"/>
    <property type="match status" value="1"/>
</dbReference>
<dbReference type="PANTHER" id="PTHR48049:SF167">
    <property type="entry name" value="GLYCOSYLTRANSFERASE"/>
    <property type="match status" value="1"/>
</dbReference>
<dbReference type="eggNOG" id="KOG1192">
    <property type="taxonomic scope" value="Eukaryota"/>
</dbReference>
<evidence type="ECO:0000313" key="7">
    <source>
        <dbReference type="Proteomes" id="UP000030645"/>
    </source>
</evidence>
<proteinExistence type="inferred from homology"/>
<evidence type="ECO:0000256" key="1">
    <source>
        <dbReference type="ARBA" id="ARBA00009995"/>
    </source>
</evidence>
<dbReference type="STRING" id="981085.W9S745"/>
<dbReference type="InterPro" id="IPR035595">
    <property type="entry name" value="UDP_glycos_trans_CS"/>
</dbReference>
<accession>W9S745</accession>
<dbReference type="PROSITE" id="PS00375">
    <property type="entry name" value="UDPGT"/>
    <property type="match status" value="1"/>
</dbReference>
<dbReference type="CDD" id="cd03784">
    <property type="entry name" value="GT1_Gtf-like"/>
    <property type="match status" value="1"/>
</dbReference>
<dbReference type="FunFam" id="3.40.50.2000:FF:000037">
    <property type="entry name" value="Glycosyltransferase"/>
    <property type="match status" value="1"/>
</dbReference>
<reference evidence="7" key="1">
    <citation type="submission" date="2013-01" db="EMBL/GenBank/DDBJ databases">
        <title>Draft Genome Sequence of a Mulberry Tree, Morus notabilis C.K. Schneid.</title>
        <authorList>
            <person name="He N."/>
            <person name="Zhao S."/>
        </authorList>
    </citation>
    <scope>NUCLEOTIDE SEQUENCE</scope>
</reference>
<evidence type="ECO:0000256" key="4">
    <source>
        <dbReference type="RuleBase" id="RU003718"/>
    </source>
</evidence>
<evidence type="ECO:0000256" key="5">
    <source>
        <dbReference type="RuleBase" id="RU362057"/>
    </source>
</evidence>
<dbReference type="OrthoDB" id="5835829at2759"/>
<dbReference type="Gene3D" id="3.40.50.2000">
    <property type="entry name" value="Glycogen Phosphorylase B"/>
    <property type="match status" value="2"/>
</dbReference>
<dbReference type="AlphaFoldDB" id="W9S745"/>
<dbReference type="Pfam" id="PF00201">
    <property type="entry name" value="UDPGT"/>
    <property type="match status" value="1"/>
</dbReference>
<dbReference type="FunFam" id="3.40.50.2000:FF:000087">
    <property type="entry name" value="Glycosyltransferase"/>
    <property type="match status" value="1"/>
</dbReference>
<evidence type="ECO:0000256" key="3">
    <source>
        <dbReference type="ARBA" id="ARBA00022679"/>
    </source>
</evidence>
<dbReference type="InterPro" id="IPR050481">
    <property type="entry name" value="UDP-glycosyltransf_plant"/>
</dbReference>
<dbReference type="GO" id="GO:0035251">
    <property type="term" value="F:UDP-glucosyltransferase activity"/>
    <property type="evidence" value="ECO:0007669"/>
    <property type="project" value="InterPro"/>
</dbReference>
<name>W9S745_9ROSA</name>
<evidence type="ECO:0000256" key="2">
    <source>
        <dbReference type="ARBA" id="ARBA00022676"/>
    </source>
</evidence>
<keyword evidence="2 4" id="KW-0328">Glycosyltransferase</keyword>
<keyword evidence="3 4" id="KW-0808">Transferase</keyword>
<organism evidence="6 7">
    <name type="scientific">Morus notabilis</name>
    <dbReference type="NCBI Taxonomy" id="981085"/>
    <lineage>
        <taxon>Eukaryota</taxon>
        <taxon>Viridiplantae</taxon>
        <taxon>Streptophyta</taxon>
        <taxon>Embryophyta</taxon>
        <taxon>Tracheophyta</taxon>
        <taxon>Spermatophyta</taxon>
        <taxon>Magnoliopsida</taxon>
        <taxon>eudicotyledons</taxon>
        <taxon>Gunneridae</taxon>
        <taxon>Pentapetalae</taxon>
        <taxon>rosids</taxon>
        <taxon>fabids</taxon>
        <taxon>Rosales</taxon>
        <taxon>Moraceae</taxon>
        <taxon>Moreae</taxon>
        <taxon>Morus</taxon>
    </lineage>
</organism>
<protein>
    <recommendedName>
        <fullName evidence="5">Glycosyltransferase</fullName>
        <ecNumber evidence="5">2.4.1.-</ecNumber>
    </recommendedName>
</protein>
<comment type="similarity">
    <text evidence="1 4">Belongs to the UDP-glycosyltransferase family.</text>
</comment>